<evidence type="ECO:0000313" key="3">
    <source>
        <dbReference type="Proteomes" id="UP000216020"/>
    </source>
</evidence>
<organism evidence="2 3">
    <name type="scientific">Bordetella genomosp. 10</name>
    <dbReference type="NCBI Taxonomy" id="1416804"/>
    <lineage>
        <taxon>Bacteria</taxon>
        <taxon>Pseudomonadati</taxon>
        <taxon>Pseudomonadota</taxon>
        <taxon>Betaproteobacteria</taxon>
        <taxon>Burkholderiales</taxon>
        <taxon>Alcaligenaceae</taxon>
        <taxon>Bordetella</taxon>
    </lineage>
</organism>
<protein>
    <submittedName>
        <fullName evidence="2">Cyclase</fullName>
    </submittedName>
</protein>
<dbReference type="RefSeq" id="WP_256977289.1">
    <property type="nucleotide sequence ID" value="NZ_NEVM01000001.1"/>
</dbReference>
<dbReference type="InterPro" id="IPR037175">
    <property type="entry name" value="KFase_sf"/>
</dbReference>
<comment type="caution">
    <text evidence="2">The sequence shown here is derived from an EMBL/GenBank/DDBJ whole genome shotgun (WGS) entry which is preliminary data.</text>
</comment>
<dbReference type="Pfam" id="PF04199">
    <property type="entry name" value="Cyclase"/>
    <property type="match status" value="1"/>
</dbReference>
<proteinExistence type="predicted"/>
<dbReference type="SUPFAM" id="SSF102198">
    <property type="entry name" value="Putative cyclase"/>
    <property type="match status" value="1"/>
</dbReference>
<accession>A0A261SME4</accession>
<keyword evidence="3" id="KW-1185">Reference proteome</keyword>
<feature type="region of interest" description="Disordered" evidence="1">
    <location>
        <begin position="1"/>
        <end position="24"/>
    </location>
</feature>
<evidence type="ECO:0000256" key="1">
    <source>
        <dbReference type="SAM" id="MobiDB-lite"/>
    </source>
</evidence>
<dbReference type="AlphaFoldDB" id="A0A261SME4"/>
<name>A0A261SME4_9BORD</name>
<dbReference type="EMBL" id="NEVM01000001">
    <property type="protein sequence ID" value="OZI38594.1"/>
    <property type="molecule type" value="Genomic_DNA"/>
</dbReference>
<gene>
    <name evidence="2" type="ORF">CAL29_03985</name>
</gene>
<reference evidence="3" key="1">
    <citation type="submission" date="2017-05" db="EMBL/GenBank/DDBJ databases">
        <title>Complete and WGS of Bordetella genogroups.</title>
        <authorList>
            <person name="Spilker T."/>
            <person name="Lipuma J."/>
        </authorList>
    </citation>
    <scope>NUCLEOTIDE SEQUENCE [LARGE SCALE GENOMIC DNA]</scope>
    <source>
        <strain evidence="3">AU16122</strain>
    </source>
</reference>
<dbReference type="Proteomes" id="UP000216020">
    <property type="component" value="Unassembled WGS sequence"/>
</dbReference>
<feature type="compositionally biased region" description="Basic residues" evidence="1">
    <location>
        <begin position="1"/>
        <end position="10"/>
    </location>
</feature>
<dbReference type="PANTHER" id="PTHR34861">
    <property type="match status" value="1"/>
</dbReference>
<dbReference type="GO" id="GO:0004061">
    <property type="term" value="F:arylformamidase activity"/>
    <property type="evidence" value="ECO:0007669"/>
    <property type="project" value="InterPro"/>
</dbReference>
<dbReference type="PANTHER" id="PTHR34861:SF10">
    <property type="entry name" value="CYCLASE"/>
    <property type="match status" value="1"/>
</dbReference>
<dbReference type="Gene3D" id="3.50.30.50">
    <property type="entry name" value="Putative cyclase"/>
    <property type="match status" value="1"/>
</dbReference>
<dbReference type="InterPro" id="IPR007325">
    <property type="entry name" value="KFase/CYL"/>
</dbReference>
<dbReference type="GO" id="GO:0019441">
    <property type="term" value="P:L-tryptophan catabolic process to kynurenine"/>
    <property type="evidence" value="ECO:0007669"/>
    <property type="project" value="InterPro"/>
</dbReference>
<sequence length="354" mass="39215">MHAPHPRWRQRPPGSNWGDFGPDDQRGRMNWVDRGKVLQGIAEVREGLTFCLSLPLDYPGGTALNPKRQPPRRYATLRDGASAGKQSFCFSYADEDERITDVVCDDAVLMSLQYSTQWDSLAHIGSRFDADGDGRAEAVFYNGYRAGVELQAAREDTQAEPWARFPEPTAHALGIENLAEHGAQGRGVMLDLHRHFGDAQRRVGYDDLMRVLEADAVEIERGDMVCVHTGFAQLLLDMRKQPRVDLLKRSCSALDGHDARLLDWISDSGLACLVADNPAVEAVHVNLQPGIRAPRLPLHEHCLFKNGIHLGELWYLTPLARWLAAHGRTRFLLTAPPLRLPGAAGSPATPIATV</sequence>
<evidence type="ECO:0000313" key="2">
    <source>
        <dbReference type="EMBL" id="OZI38594.1"/>
    </source>
</evidence>